<feature type="compositionally biased region" description="Polar residues" evidence="1">
    <location>
        <begin position="39"/>
        <end position="52"/>
    </location>
</feature>
<comment type="caution">
    <text evidence="2">The sequence shown here is derived from an EMBL/GenBank/DDBJ whole genome shotgun (WGS) entry which is preliminary data.</text>
</comment>
<organism evidence="2 3">
    <name type="scientific">Dyella halodurans</name>
    <dbReference type="NCBI Taxonomy" id="1920171"/>
    <lineage>
        <taxon>Bacteria</taxon>
        <taxon>Pseudomonadati</taxon>
        <taxon>Pseudomonadota</taxon>
        <taxon>Gammaproteobacteria</taxon>
        <taxon>Lysobacterales</taxon>
        <taxon>Rhodanobacteraceae</taxon>
        <taxon>Dyella</taxon>
    </lineage>
</organism>
<evidence type="ECO:0000313" key="2">
    <source>
        <dbReference type="EMBL" id="MFC4527575.1"/>
    </source>
</evidence>
<proteinExistence type="predicted"/>
<dbReference type="RefSeq" id="WP_266150254.1">
    <property type="nucleotide sequence ID" value="NZ_CP064028.1"/>
</dbReference>
<sequence>MSSDRITPGSSLLETMRALAQGKAQSRSAAASAPSVNATRTDQASSISEHSTAQLRQRLQSLVADTDVDDPAAMDMVREPVLREIILWEFGSDFRQSTHFQPMIERINQAMDLDERFRAQFVDMVQNLKH</sequence>
<accession>A0ABV9C3X9</accession>
<gene>
    <name evidence="2" type="ORF">ACFO5W_13100</name>
</gene>
<feature type="region of interest" description="Disordered" evidence="1">
    <location>
        <begin position="19"/>
        <end position="52"/>
    </location>
</feature>
<dbReference type="Proteomes" id="UP001595961">
    <property type="component" value="Unassembled WGS sequence"/>
</dbReference>
<name>A0ABV9C3X9_9GAMM</name>
<evidence type="ECO:0000313" key="3">
    <source>
        <dbReference type="Proteomes" id="UP001595961"/>
    </source>
</evidence>
<evidence type="ECO:0000256" key="1">
    <source>
        <dbReference type="SAM" id="MobiDB-lite"/>
    </source>
</evidence>
<reference evidence="3" key="1">
    <citation type="journal article" date="2019" name="Int. J. Syst. Evol. Microbiol.">
        <title>The Global Catalogue of Microorganisms (GCM) 10K type strain sequencing project: providing services to taxonomists for standard genome sequencing and annotation.</title>
        <authorList>
            <consortium name="The Broad Institute Genomics Platform"/>
            <consortium name="The Broad Institute Genome Sequencing Center for Infectious Disease"/>
            <person name="Wu L."/>
            <person name="Ma J."/>
        </authorList>
    </citation>
    <scope>NUCLEOTIDE SEQUENCE [LARGE SCALE GENOMIC DNA]</scope>
    <source>
        <strain evidence="3">CCM 4481</strain>
    </source>
</reference>
<dbReference type="EMBL" id="JBHSGA010000017">
    <property type="protein sequence ID" value="MFC4527575.1"/>
    <property type="molecule type" value="Genomic_DNA"/>
</dbReference>
<keyword evidence="3" id="KW-1185">Reference proteome</keyword>
<protein>
    <submittedName>
        <fullName evidence="2">Uncharacterized protein</fullName>
    </submittedName>
</protein>
<feature type="compositionally biased region" description="Low complexity" evidence="1">
    <location>
        <begin position="24"/>
        <end position="38"/>
    </location>
</feature>